<reference evidence="1 2" key="1">
    <citation type="submission" date="2022-06" db="EMBL/GenBank/DDBJ databases">
        <title>Thiomicrohabdus sp. nov, an obligately chemolithoautotrophic, sulfur-oxidizing bacterium isolated from beach of Guanyin Mountain. Amoy.</title>
        <authorList>
            <person name="Zhu H."/>
        </authorList>
    </citation>
    <scope>NUCLEOTIDE SEQUENCE [LARGE SCALE GENOMIC DNA]</scope>
    <source>
        <strain evidence="1 2">XGS-01</strain>
    </source>
</reference>
<organism evidence="1 2">
    <name type="scientific">Thiomicrorhabdus lithotrophica</name>
    <dbReference type="NCBI Taxonomy" id="2949997"/>
    <lineage>
        <taxon>Bacteria</taxon>
        <taxon>Pseudomonadati</taxon>
        <taxon>Pseudomonadota</taxon>
        <taxon>Gammaproteobacteria</taxon>
        <taxon>Thiotrichales</taxon>
        <taxon>Piscirickettsiaceae</taxon>
        <taxon>Thiomicrorhabdus</taxon>
    </lineage>
</organism>
<keyword evidence="2" id="KW-1185">Reference proteome</keyword>
<dbReference type="EMBL" id="CP102381">
    <property type="protein sequence ID" value="WEJ62977.1"/>
    <property type="molecule type" value="Genomic_DNA"/>
</dbReference>
<evidence type="ECO:0000313" key="1">
    <source>
        <dbReference type="EMBL" id="WEJ62977.1"/>
    </source>
</evidence>
<dbReference type="Proteomes" id="UP001222275">
    <property type="component" value="Chromosome"/>
</dbReference>
<evidence type="ECO:0000313" key="2">
    <source>
        <dbReference type="Proteomes" id="UP001222275"/>
    </source>
</evidence>
<sequence>MAFLKALLLEVFRPLFCSLAGIRRAIVFKYLDWKERKQSSSKAEQ</sequence>
<protein>
    <submittedName>
        <fullName evidence="1">Uncharacterized protein</fullName>
    </submittedName>
</protein>
<dbReference type="RefSeq" id="WP_275595234.1">
    <property type="nucleotide sequence ID" value="NZ_CP102381.1"/>
</dbReference>
<gene>
    <name evidence="1" type="ORF">NR989_01640</name>
</gene>
<proteinExistence type="predicted"/>
<name>A0ABY8CDV8_9GAMM</name>
<accession>A0ABY8CDV8</accession>